<keyword evidence="1" id="KW-0812">Transmembrane</keyword>
<dbReference type="Proteomes" id="UP001642540">
    <property type="component" value="Unassembled WGS sequence"/>
</dbReference>
<proteinExistence type="predicted"/>
<keyword evidence="1" id="KW-0472">Membrane</keyword>
<evidence type="ECO:0000313" key="2">
    <source>
        <dbReference type="EMBL" id="CAL8076760.1"/>
    </source>
</evidence>
<evidence type="ECO:0000313" key="3">
    <source>
        <dbReference type="Proteomes" id="UP001642540"/>
    </source>
</evidence>
<accession>A0ABP1PTE0</accession>
<sequence length="176" mass="20149">MTYPVDDCTLDDYNKKQLKSFSIVSCDDTHHQDHLSFIQLKKQGNLIYIYCPYSNITIANKVQECSKSVFTLPFNSNFKINNINYNGSTIKMKMNEIWAPLWTAKTNWYLFQDHDQESLLLAPTHTVDTDLSLDPMEPLGSSSYSLHTFVTVLVIGLFILVLILSIFLTKEIAQQG</sequence>
<gene>
    <name evidence="2" type="ORF">ODALV1_LOCUS3580</name>
</gene>
<organism evidence="2 3">
    <name type="scientific">Orchesella dallaii</name>
    <dbReference type="NCBI Taxonomy" id="48710"/>
    <lineage>
        <taxon>Eukaryota</taxon>
        <taxon>Metazoa</taxon>
        <taxon>Ecdysozoa</taxon>
        <taxon>Arthropoda</taxon>
        <taxon>Hexapoda</taxon>
        <taxon>Collembola</taxon>
        <taxon>Entomobryomorpha</taxon>
        <taxon>Entomobryoidea</taxon>
        <taxon>Orchesellidae</taxon>
        <taxon>Orchesellinae</taxon>
        <taxon>Orchesella</taxon>
    </lineage>
</organism>
<name>A0ABP1PTE0_9HEXA</name>
<protein>
    <submittedName>
        <fullName evidence="2">Uncharacterized protein</fullName>
    </submittedName>
</protein>
<keyword evidence="1" id="KW-1133">Transmembrane helix</keyword>
<reference evidence="2 3" key="1">
    <citation type="submission" date="2024-08" db="EMBL/GenBank/DDBJ databases">
        <authorList>
            <person name="Cucini C."/>
            <person name="Frati F."/>
        </authorList>
    </citation>
    <scope>NUCLEOTIDE SEQUENCE [LARGE SCALE GENOMIC DNA]</scope>
</reference>
<dbReference type="EMBL" id="CAXLJM020000012">
    <property type="protein sequence ID" value="CAL8076760.1"/>
    <property type="molecule type" value="Genomic_DNA"/>
</dbReference>
<comment type="caution">
    <text evidence="2">The sequence shown here is derived from an EMBL/GenBank/DDBJ whole genome shotgun (WGS) entry which is preliminary data.</text>
</comment>
<feature type="transmembrane region" description="Helical" evidence="1">
    <location>
        <begin position="144"/>
        <end position="168"/>
    </location>
</feature>
<evidence type="ECO:0000256" key="1">
    <source>
        <dbReference type="SAM" id="Phobius"/>
    </source>
</evidence>
<keyword evidence="3" id="KW-1185">Reference proteome</keyword>